<evidence type="ECO:0000313" key="5">
    <source>
        <dbReference type="Proteomes" id="UP000053766"/>
    </source>
</evidence>
<accession>A0A0D8XRM7</accession>
<keyword evidence="2" id="KW-0378">Hydrolase</keyword>
<sequence>MKELAVLLLFTKCTKSIITCRGLAGEAVDWYAVYKPPSTSNSTAFFYYADSNSKNWTLSSLPISNGKTAIGATLEEFYKYDQKVFVFAYNDHSPSGGVDSYRGHSKGVVVFDKQTGFWLIHSVPKFPKLGSYSYPVTGMKFGQMFLCLTLPLQFLGNVGEHLRYVQATPFSSNLPPFFAERFPVLVNIAKKQSLTKTDTVYTKISKLSTVGGMKLSIFAKHKKFNKDLWFDMVAPNLGTNLAVESWMNGGADDLESTCTDRISVYDVTSVTLPNVFFNSSKDHSKWAVSDTTGGKNMVCVGDLNRQKSQFRRGGGAVCFRHRGLWKILHSTVKSVQPCTNINILSCFSDIFTLALLILLPIILFDIN</sequence>
<dbReference type="OrthoDB" id="10261598at2759"/>
<dbReference type="AlphaFoldDB" id="A0A0D8XRM7"/>
<protein>
    <submittedName>
        <fullName evidence="4">Deoxyribonuclease II</fullName>
    </submittedName>
</protein>
<dbReference type="PANTHER" id="PTHR10858:SF30">
    <property type="entry name" value="CELL-DEATH-RELATED NUCLEASE 7"/>
    <property type="match status" value="1"/>
</dbReference>
<dbReference type="GO" id="GO:0004531">
    <property type="term" value="F:deoxyribonuclease II activity"/>
    <property type="evidence" value="ECO:0007669"/>
    <property type="project" value="InterPro"/>
</dbReference>
<dbReference type="EMBL" id="KN716355">
    <property type="protein sequence ID" value="KJH46389.1"/>
    <property type="molecule type" value="Genomic_DNA"/>
</dbReference>
<gene>
    <name evidence="4" type="ORF">DICVIV_07557</name>
</gene>
<keyword evidence="3" id="KW-0732">Signal</keyword>
<reference evidence="5" key="2">
    <citation type="journal article" date="2016" name="Sci. Rep.">
        <title>Dictyocaulus viviparus genome, variome and transcriptome elucidate lungworm biology and support future intervention.</title>
        <authorList>
            <person name="McNulty S.N."/>
            <person name="Strube C."/>
            <person name="Rosa B.A."/>
            <person name="Martin J.C."/>
            <person name="Tyagi R."/>
            <person name="Choi Y.J."/>
            <person name="Wang Q."/>
            <person name="Hallsworth Pepin K."/>
            <person name="Zhang X."/>
            <person name="Ozersky P."/>
            <person name="Wilson R.K."/>
            <person name="Sternberg P.W."/>
            <person name="Gasser R.B."/>
            <person name="Mitreva M."/>
        </authorList>
    </citation>
    <scope>NUCLEOTIDE SEQUENCE [LARGE SCALE GENOMIC DNA]</scope>
    <source>
        <strain evidence="5">HannoverDv2000</strain>
    </source>
</reference>
<dbReference type="GO" id="GO:0006309">
    <property type="term" value="P:apoptotic DNA fragmentation"/>
    <property type="evidence" value="ECO:0007669"/>
    <property type="project" value="TreeGrafter"/>
</dbReference>
<dbReference type="InterPro" id="IPR004947">
    <property type="entry name" value="DNase_II"/>
</dbReference>
<keyword evidence="5" id="KW-1185">Reference proteome</keyword>
<dbReference type="Pfam" id="PF03265">
    <property type="entry name" value="DNase_II"/>
    <property type="match status" value="1"/>
</dbReference>
<dbReference type="PANTHER" id="PTHR10858">
    <property type="entry name" value="DEOXYRIBONUCLEASE II"/>
    <property type="match status" value="1"/>
</dbReference>
<proteinExistence type="inferred from homology"/>
<dbReference type="STRING" id="29172.A0A0D8XRM7"/>
<dbReference type="Proteomes" id="UP000053766">
    <property type="component" value="Unassembled WGS sequence"/>
</dbReference>
<comment type="similarity">
    <text evidence="1">Belongs to the DNase II family.</text>
</comment>
<name>A0A0D8XRM7_DICVI</name>
<organism evidence="4 5">
    <name type="scientific">Dictyocaulus viviparus</name>
    <name type="common">Bovine lungworm</name>
    <dbReference type="NCBI Taxonomy" id="29172"/>
    <lineage>
        <taxon>Eukaryota</taxon>
        <taxon>Metazoa</taxon>
        <taxon>Ecdysozoa</taxon>
        <taxon>Nematoda</taxon>
        <taxon>Chromadorea</taxon>
        <taxon>Rhabditida</taxon>
        <taxon>Rhabditina</taxon>
        <taxon>Rhabditomorpha</taxon>
        <taxon>Strongyloidea</taxon>
        <taxon>Metastrongylidae</taxon>
        <taxon>Dictyocaulus</taxon>
    </lineage>
</organism>
<dbReference type="CDD" id="cd09121">
    <property type="entry name" value="PLDc_DNaseII_2"/>
    <property type="match status" value="1"/>
</dbReference>
<dbReference type="CDD" id="cd09120">
    <property type="entry name" value="PLDc_DNaseII_1"/>
    <property type="match status" value="1"/>
</dbReference>
<feature type="signal peptide" evidence="3">
    <location>
        <begin position="1"/>
        <end position="16"/>
    </location>
</feature>
<reference evidence="4 5" key="1">
    <citation type="submission" date="2013-11" db="EMBL/GenBank/DDBJ databases">
        <title>Draft genome of the bovine lungworm Dictyocaulus viviparus.</title>
        <authorList>
            <person name="Mitreva M."/>
        </authorList>
    </citation>
    <scope>NUCLEOTIDE SEQUENCE [LARGE SCALE GENOMIC DNA]</scope>
    <source>
        <strain evidence="4 5">HannoverDv2000</strain>
    </source>
</reference>
<feature type="chain" id="PRO_5002336143" evidence="3">
    <location>
        <begin position="17"/>
        <end position="367"/>
    </location>
</feature>
<evidence type="ECO:0000256" key="1">
    <source>
        <dbReference type="ARBA" id="ARBA00007527"/>
    </source>
</evidence>
<evidence type="ECO:0000256" key="3">
    <source>
        <dbReference type="SAM" id="SignalP"/>
    </source>
</evidence>
<evidence type="ECO:0000256" key="2">
    <source>
        <dbReference type="ARBA" id="ARBA00022801"/>
    </source>
</evidence>
<evidence type="ECO:0000313" key="4">
    <source>
        <dbReference type="EMBL" id="KJH46389.1"/>
    </source>
</evidence>